<dbReference type="KEGG" id="wvi:Weevi_2004"/>
<evidence type="ECO:0000313" key="1">
    <source>
        <dbReference type="EMBL" id="ADX68680.1"/>
    </source>
</evidence>
<proteinExistence type="predicted"/>
<dbReference type="EMBL" id="CP002455">
    <property type="protein sequence ID" value="ADX68680.1"/>
    <property type="molecule type" value="Genomic_DNA"/>
</dbReference>
<reference evidence="1 2" key="1">
    <citation type="journal article" date="2011" name="Stand. Genomic Sci.">
        <title>Complete genome sequence of Weeksella virosa type strain (9751).</title>
        <authorList>
            <person name="Lang E."/>
            <person name="Teshima H."/>
            <person name="Lucas S."/>
            <person name="Lapidus A."/>
            <person name="Hammon N."/>
            <person name="Deshpande S."/>
            <person name="Nolan M."/>
            <person name="Cheng J.F."/>
            <person name="Pitluck S."/>
            <person name="Liolios K."/>
            <person name="Pagani I."/>
            <person name="Mikhailova N."/>
            <person name="Ivanova N."/>
            <person name="Mavromatis K."/>
            <person name="Pati A."/>
            <person name="Tapia R."/>
            <person name="Han C."/>
            <person name="Goodwin L."/>
            <person name="Chen A."/>
            <person name="Palaniappan K."/>
            <person name="Land M."/>
            <person name="Hauser L."/>
            <person name="Chang Y.J."/>
            <person name="Jeffries C.D."/>
            <person name="Brambilla E.M."/>
            <person name="Kopitz M."/>
            <person name="Rohde M."/>
            <person name="Goker M."/>
            <person name="Tindall B.J."/>
            <person name="Detter J.C."/>
            <person name="Woyke T."/>
            <person name="Bristow J."/>
            <person name="Eisen J.A."/>
            <person name="Markowitz V."/>
            <person name="Hugenholtz P."/>
            <person name="Klenk H.P."/>
            <person name="Kyrpides N.C."/>
        </authorList>
    </citation>
    <scope>NUCLEOTIDE SEQUENCE [LARGE SCALE GENOMIC DNA]</scope>
    <source>
        <strain evidence="2">ATCC 43766 / DSM 16922 / JCM 21250 / NBRC 16016 / NCTC 11634 / CL345/78</strain>
    </source>
</reference>
<evidence type="ECO:0000313" key="2">
    <source>
        <dbReference type="Proteomes" id="UP000008641"/>
    </source>
</evidence>
<reference evidence="2" key="2">
    <citation type="journal article" date="2011" name="Stand. Genomic Sci.">
        <title>Complete genome sequence of Weeksella virosa type strain (9751T).</title>
        <authorList>
            <person name="Lang E."/>
            <person name="Teshima H."/>
            <person name="Lucas S."/>
            <person name="Lapidus A."/>
            <person name="Hammon N."/>
            <person name="Deshpande S."/>
            <person name="Nolan M."/>
            <person name="Cheng J."/>
            <person name="Pitluck S."/>
            <person name="Liolios K."/>
            <person name="Pagani I."/>
            <person name="Mikhailova N."/>
            <person name="Ivanova N."/>
            <person name="Mavromatis K."/>
            <person name="Pati A."/>
            <person name="Tapia R."/>
            <person name="Han C."/>
            <person name="Goodwin L."/>
            <person name="Chen A."/>
            <person name="Palaniappan K."/>
            <person name="Land M."/>
            <person name="Hauser L."/>
            <person name="Chang Y."/>
            <person name="Jeffries C."/>
            <person name="Brambilla E."/>
            <person name="Kopitz M."/>
            <person name="Rohde M."/>
            <person name="Goker M."/>
            <person name="Tindall B."/>
            <person name="Detter J."/>
            <person name="Woyke T."/>
            <person name="Bristow J."/>
            <person name="Eisen J."/>
            <person name="Markowitz V."/>
            <person name="Hugenholtz P."/>
            <person name="Klenk H."/>
            <person name="Kyrpides N."/>
        </authorList>
    </citation>
    <scope>NUCLEOTIDE SEQUENCE [LARGE SCALE GENOMIC DNA]</scope>
    <source>
        <strain evidence="2">ATCC 43766 / DSM 16922 / JCM 21250 / NBRC 16016 / NCTC 11634 / CL345/78</strain>
    </source>
</reference>
<accession>F0P1G6</accession>
<dbReference type="HOGENOM" id="CLU_2208971_0_0_10"/>
<dbReference type="STRING" id="865938.Weevi_2004"/>
<dbReference type="Proteomes" id="UP000008641">
    <property type="component" value="Chromosome"/>
</dbReference>
<sequence>MIYQQMDHFLGKAINQDHQITLSKVLEIAAWVSAFVIRQRHIQQGQITEEEMQMVMGSVGNFCHENFHDNFTQQEFNLLSDKILDLLKTPTFDQDAKTYFEQYYPIK</sequence>
<gene>
    <name evidence="1" type="ordered locus">Weevi_2004</name>
</gene>
<name>F0P1G6_WEEVC</name>
<protein>
    <submittedName>
        <fullName evidence="1">Uncharacterized protein</fullName>
    </submittedName>
</protein>
<dbReference type="AlphaFoldDB" id="F0P1G6"/>
<organism evidence="1 2">
    <name type="scientific">Weeksella virosa (strain ATCC 43766 / DSM 16922 / JCM 21250 / CCUG 30538 / CDC 9751 / IAM 14551 / NBRC 16016 / NCTC 11634 / CL345/78)</name>
    <dbReference type="NCBI Taxonomy" id="865938"/>
    <lineage>
        <taxon>Bacteria</taxon>
        <taxon>Pseudomonadati</taxon>
        <taxon>Bacteroidota</taxon>
        <taxon>Flavobacteriia</taxon>
        <taxon>Flavobacteriales</taxon>
        <taxon>Weeksellaceae</taxon>
        <taxon>Weeksella</taxon>
    </lineage>
</organism>
<keyword evidence="2" id="KW-1185">Reference proteome</keyword>
<dbReference type="eggNOG" id="ENOG5033H05">
    <property type="taxonomic scope" value="Bacteria"/>
</dbReference>